<accession>A0A2M8EHP7</accession>
<dbReference type="Pfam" id="PF00881">
    <property type="entry name" value="Nitroreductase"/>
    <property type="match status" value="1"/>
</dbReference>
<dbReference type="InterPro" id="IPR029479">
    <property type="entry name" value="Nitroreductase"/>
</dbReference>
<evidence type="ECO:0000256" key="1">
    <source>
        <dbReference type="ARBA" id="ARBA00007118"/>
    </source>
</evidence>
<dbReference type="SUPFAM" id="SSF55469">
    <property type="entry name" value="FMN-dependent nitroreductase-like"/>
    <property type="match status" value="1"/>
</dbReference>
<evidence type="ECO:0000313" key="5">
    <source>
        <dbReference type="Proteomes" id="UP000228781"/>
    </source>
</evidence>
<dbReference type="Gene3D" id="3.40.109.10">
    <property type="entry name" value="NADH Oxidase"/>
    <property type="match status" value="1"/>
</dbReference>
<comment type="similarity">
    <text evidence="1">Belongs to the nitroreductase family.</text>
</comment>
<sequence length="172" mass="19082">MEVFEAIKRRRTVRKFNPARRVTDEQVEKLLQAAQWASSAGNLQSRFFVVVRDQGVKRQLVEAAWGQSFIATAPVVIVLCADLDRSASKYGSRGRELYAIQDTTLAAQNLWLAATEMGLAAGWVGAFDEGEVSRILDLGNGLRPIAIMPLGYPAESPSPPPRRWLKEISKQL</sequence>
<organism evidence="4 5">
    <name type="scientific">candidate division WWE3 bacterium CG_4_9_14_0_2_um_filter_48_10</name>
    <dbReference type="NCBI Taxonomy" id="1975078"/>
    <lineage>
        <taxon>Bacteria</taxon>
        <taxon>Katanobacteria</taxon>
    </lineage>
</organism>
<evidence type="ECO:0000259" key="3">
    <source>
        <dbReference type="Pfam" id="PF00881"/>
    </source>
</evidence>
<dbReference type="PANTHER" id="PTHR43673">
    <property type="entry name" value="NAD(P)H NITROREDUCTASE YDGI-RELATED"/>
    <property type="match status" value="1"/>
</dbReference>
<dbReference type="InterPro" id="IPR000415">
    <property type="entry name" value="Nitroreductase-like"/>
</dbReference>
<gene>
    <name evidence="4" type="ORF">CO059_03280</name>
</gene>
<proteinExistence type="inferred from homology"/>
<dbReference type="PANTHER" id="PTHR43673:SF10">
    <property type="entry name" value="NADH DEHYDROGENASE_NAD(P)H NITROREDUCTASE XCC3605-RELATED"/>
    <property type="match status" value="1"/>
</dbReference>
<keyword evidence="2" id="KW-0560">Oxidoreductase</keyword>
<name>A0A2M8EHP7_UNCKA</name>
<dbReference type="GO" id="GO:0016491">
    <property type="term" value="F:oxidoreductase activity"/>
    <property type="evidence" value="ECO:0007669"/>
    <property type="project" value="UniProtKB-KW"/>
</dbReference>
<dbReference type="EMBL" id="PFSK01000051">
    <property type="protein sequence ID" value="PJC21723.1"/>
    <property type="molecule type" value="Genomic_DNA"/>
</dbReference>
<evidence type="ECO:0000313" key="4">
    <source>
        <dbReference type="EMBL" id="PJC21723.1"/>
    </source>
</evidence>
<dbReference type="Proteomes" id="UP000228781">
    <property type="component" value="Unassembled WGS sequence"/>
</dbReference>
<dbReference type="AlphaFoldDB" id="A0A2M8EHP7"/>
<comment type="caution">
    <text evidence="4">The sequence shown here is derived from an EMBL/GenBank/DDBJ whole genome shotgun (WGS) entry which is preliminary data.</text>
</comment>
<feature type="domain" description="Nitroreductase" evidence="3">
    <location>
        <begin position="65"/>
        <end position="152"/>
    </location>
</feature>
<reference evidence="5" key="1">
    <citation type="submission" date="2017-09" db="EMBL/GenBank/DDBJ databases">
        <title>Depth-based differentiation of microbial function through sediment-hosted aquifers and enrichment of novel symbionts in the deep terrestrial subsurface.</title>
        <authorList>
            <person name="Probst A.J."/>
            <person name="Ladd B."/>
            <person name="Jarett J.K."/>
            <person name="Geller-Mcgrath D.E."/>
            <person name="Sieber C.M.K."/>
            <person name="Emerson J.B."/>
            <person name="Anantharaman K."/>
            <person name="Thomas B.C."/>
            <person name="Malmstrom R."/>
            <person name="Stieglmeier M."/>
            <person name="Klingl A."/>
            <person name="Woyke T."/>
            <person name="Ryan C.M."/>
            <person name="Banfield J.F."/>
        </authorList>
    </citation>
    <scope>NUCLEOTIDE SEQUENCE [LARGE SCALE GENOMIC DNA]</scope>
</reference>
<evidence type="ECO:0000256" key="2">
    <source>
        <dbReference type="ARBA" id="ARBA00023002"/>
    </source>
</evidence>
<protein>
    <submittedName>
        <fullName evidence="4">Nitroreductase</fullName>
    </submittedName>
</protein>